<name>A0A0E9TRG8_ANGAN</name>
<reference evidence="1" key="1">
    <citation type="submission" date="2014-11" db="EMBL/GenBank/DDBJ databases">
        <authorList>
            <person name="Amaro Gonzalez C."/>
        </authorList>
    </citation>
    <scope>NUCLEOTIDE SEQUENCE</scope>
</reference>
<evidence type="ECO:0000313" key="1">
    <source>
        <dbReference type="EMBL" id="JAH55485.1"/>
    </source>
</evidence>
<dbReference type="AlphaFoldDB" id="A0A0E9TRG8"/>
<accession>A0A0E9TRG8</accession>
<sequence length="18" mass="2229">MKAIRRPSKGERFRRARL</sequence>
<proteinExistence type="predicted"/>
<protein>
    <submittedName>
        <fullName evidence="1">Uncharacterized protein</fullName>
    </submittedName>
</protein>
<reference evidence="1" key="2">
    <citation type="journal article" date="2015" name="Fish Shellfish Immunol.">
        <title>Early steps in the European eel (Anguilla anguilla)-Vibrio vulnificus interaction in the gills: Role of the RtxA13 toxin.</title>
        <authorList>
            <person name="Callol A."/>
            <person name="Pajuelo D."/>
            <person name="Ebbesson L."/>
            <person name="Teles M."/>
            <person name="MacKenzie S."/>
            <person name="Amaro C."/>
        </authorList>
    </citation>
    <scope>NUCLEOTIDE SEQUENCE</scope>
</reference>
<organism evidence="1">
    <name type="scientific">Anguilla anguilla</name>
    <name type="common">European freshwater eel</name>
    <name type="synonym">Muraena anguilla</name>
    <dbReference type="NCBI Taxonomy" id="7936"/>
    <lineage>
        <taxon>Eukaryota</taxon>
        <taxon>Metazoa</taxon>
        <taxon>Chordata</taxon>
        <taxon>Craniata</taxon>
        <taxon>Vertebrata</taxon>
        <taxon>Euteleostomi</taxon>
        <taxon>Actinopterygii</taxon>
        <taxon>Neopterygii</taxon>
        <taxon>Teleostei</taxon>
        <taxon>Anguilliformes</taxon>
        <taxon>Anguillidae</taxon>
        <taxon>Anguilla</taxon>
    </lineage>
</organism>
<dbReference type="EMBL" id="GBXM01053092">
    <property type="protein sequence ID" value="JAH55485.1"/>
    <property type="molecule type" value="Transcribed_RNA"/>
</dbReference>